<dbReference type="PANTHER" id="PTHR42760">
    <property type="entry name" value="SHORT-CHAIN DEHYDROGENASES/REDUCTASES FAMILY MEMBER"/>
    <property type="match status" value="1"/>
</dbReference>
<dbReference type="GeneID" id="87861458"/>
<evidence type="ECO:0000313" key="5">
    <source>
        <dbReference type="Proteomes" id="UP001278500"/>
    </source>
</evidence>
<evidence type="ECO:0000313" key="4">
    <source>
        <dbReference type="EMBL" id="KAK3351120.1"/>
    </source>
</evidence>
<dbReference type="GO" id="GO:0048038">
    <property type="term" value="F:quinone binding"/>
    <property type="evidence" value="ECO:0007669"/>
    <property type="project" value="TreeGrafter"/>
</dbReference>
<comment type="similarity">
    <text evidence="1 3">Belongs to the short-chain dehydrogenases/reductases (SDR) family.</text>
</comment>
<dbReference type="PROSITE" id="PS00061">
    <property type="entry name" value="ADH_SHORT"/>
    <property type="match status" value="1"/>
</dbReference>
<dbReference type="GO" id="GO:0006633">
    <property type="term" value="P:fatty acid biosynthetic process"/>
    <property type="evidence" value="ECO:0007669"/>
    <property type="project" value="TreeGrafter"/>
</dbReference>
<dbReference type="RefSeq" id="XP_062684415.1">
    <property type="nucleotide sequence ID" value="XM_062824304.1"/>
</dbReference>
<dbReference type="Pfam" id="PF13561">
    <property type="entry name" value="adh_short_C2"/>
    <property type="match status" value="1"/>
</dbReference>
<evidence type="ECO:0008006" key="6">
    <source>
        <dbReference type="Google" id="ProtNLM"/>
    </source>
</evidence>
<dbReference type="GO" id="GO:0016616">
    <property type="term" value="F:oxidoreductase activity, acting on the CH-OH group of donors, NAD or NADP as acceptor"/>
    <property type="evidence" value="ECO:0007669"/>
    <property type="project" value="TreeGrafter"/>
</dbReference>
<reference evidence="4" key="2">
    <citation type="submission" date="2023-06" db="EMBL/GenBank/DDBJ databases">
        <authorList>
            <consortium name="Lawrence Berkeley National Laboratory"/>
            <person name="Haridas S."/>
            <person name="Hensen N."/>
            <person name="Bonometti L."/>
            <person name="Westerberg I."/>
            <person name="Brannstrom I.O."/>
            <person name="Guillou S."/>
            <person name="Cros-Aarteil S."/>
            <person name="Calhoun S."/>
            <person name="Kuo A."/>
            <person name="Mondo S."/>
            <person name="Pangilinan J."/>
            <person name="Riley R."/>
            <person name="Labutti K."/>
            <person name="Andreopoulos B."/>
            <person name="Lipzen A."/>
            <person name="Chen C."/>
            <person name="Yanf M."/>
            <person name="Daum C."/>
            <person name="Ng V."/>
            <person name="Clum A."/>
            <person name="Steindorff A."/>
            <person name="Ohm R."/>
            <person name="Martin F."/>
            <person name="Silar P."/>
            <person name="Natvig D."/>
            <person name="Lalanne C."/>
            <person name="Gautier V."/>
            <person name="Ament-Velasquez S.L."/>
            <person name="Kruys A."/>
            <person name="Hutchinson M.I."/>
            <person name="Powell A.J."/>
            <person name="Barry K."/>
            <person name="Miller A.N."/>
            <person name="Grigoriev I.V."/>
            <person name="Debuchy R."/>
            <person name="Gladieux P."/>
            <person name="Thoren M.H."/>
            <person name="Johannesson H."/>
        </authorList>
    </citation>
    <scope>NUCLEOTIDE SEQUENCE</scope>
    <source>
        <strain evidence="4">CBS 560.94</strain>
    </source>
</reference>
<dbReference type="PRINTS" id="PR00081">
    <property type="entry name" value="GDHRDH"/>
</dbReference>
<gene>
    <name evidence="4" type="ORF">B0H65DRAFT_420795</name>
</gene>
<accession>A0AAE0JK33</accession>
<comment type="caution">
    <text evidence="4">The sequence shown here is derived from an EMBL/GenBank/DDBJ whole genome shotgun (WGS) entry which is preliminary data.</text>
</comment>
<dbReference type="Pfam" id="PF00106">
    <property type="entry name" value="adh_short"/>
    <property type="match status" value="1"/>
</dbReference>
<reference evidence="4" key="1">
    <citation type="journal article" date="2023" name="Mol. Phylogenet. Evol.">
        <title>Genome-scale phylogeny and comparative genomics of the fungal order Sordariales.</title>
        <authorList>
            <person name="Hensen N."/>
            <person name="Bonometti L."/>
            <person name="Westerberg I."/>
            <person name="Brannstrom I.O."/>
            <person name="Guillou S."/>
            <person name="Cros-Aarteil S."/>
            <person name="Calhoun S."/>
            <person name="Haridas S."/>
            <person name="Kuo A."/>
            <person name="Mondo S."/>
            <person name="Pangilinan J."/>
            <person name="Riley R."/>
            <person name="LaButti K."/>
            <person name="Andreopoulos B."/>
            <person name="Lipzen A."/>
            <person name="Chen C."/>
            <person name="Yan M."/>
            <person name="Daum C."/>
            <person name="Ng V."/>
            <person name="Clum A."/>
            <person name="Steindorff A."/>
            <person name="Ohm R.A."/>
            <person name="Martin F."/>
            <person name="Silar P."/>
            <person name="Natvig D.O."/>
            <person name="Lalanne C."/>
            <person name="Gautier V."/>
            <person name="Ament-Velasquez S.L."/>
            <person name="Kruys A."/>
            <person name="Hutchinson M.I."/>
            <person name="Powell A.J."/>
            <person name="Barry K."/>
            <person name="Miller A.N."/>
            <person name="Grigoriev I.V."/>
            <person name="Debuchy R."/>
            <person name="Gladieux P."/>
            <person name="Hiltunen Thoren M."/>
            <person name="Johannesson H."/>
        </authorList>
    </citation>
    <scope>NUCLEOTIDE SEQUENCE</scope>
    <source>
        <strain evidence="4">CBS 560.94</strain>
    </source>
</reference>
<dbReference type="Proteomes" id="UP001278500">
    <property type="component" value="Unassembled WGS sequence"/>
</dbReference>
<dbReference type="PANTHER" id="PTHR42760:SF121">
    <property type="entry name" value="3-OXOACYL-(ACYL-CARRIER-PROTEIN) REDUCTASE"/>
    <property type="match status" value="1"/>
</dbReference>
<name>A0AAE0JK33_9PEZI</name>
<dbReference type="PRINTS" id="PR00080">
    <property type="entry name" value="SDRFAMILY"/>
</dbReference>
<dbReference type="InterPro" id="IPR002347">
    <property type="entry name" value="SDR_fam"/>
</dbReference>
<keyword evidence="5" id="KW-1185">Reference proteome</keyword>
<evidence type="ECO:0000256" key="1">
    <source>
        <dbReference type="ARBA" id="ARBA00006484"/>
    </source>
</evidence>
<evidence type="ECO:0000256" key="2">
    <source>
        <dbReference type="ARBA" id="ARBA00022857"/>
    </source>
</evidence>
<sequence>MTTLRQLHLPLRLLSKPLSTTYPRWRFLSTHQPPKPQPPIKSAIITGAARGIGRAIAHRLAADGYALTLNDLPSSSQTDDALTTLCHDLRTLGHSAHPFHADITSPDSVSALLSSHLSVYGSLSTMVANAGIVAAQPLLTVTTNDFLHMLNINVIGVFNCYRAAAEQFIKQGTSGKLIGASSVAGLRGIPMLGPYTTSKFAVRGLTQAFAAELAGEGITANAYAPGVVETGMWDTIGEGLERVEKARAEGLEGGGKRGVEEEGAVGGEGAKARVIKRFTDAMVPLKRSSTPEDVTGLVGFLASEGADYITGQTYAVDGGIYFT</sequence>
<dbReference type="AlphaFoldDB" id="A0AAE0JK33"/>
<proteinExistence type="inferred from homology"/>
<dbReference type="SUPFAM" id="SSF51735">
    <property type="entry name" value="NAD(P)-binding Rossmann-fold domains"/>
    <property type="match status" value="1"/>
</dbReference>
<organism evidence="4 5">
    <name type="scientific">Neurospora tetraspora</name>
    <dbReference type="NCBI Taxonomy" id="94610"/>
    <lineage>
        <taxon>Eukaryota</taxon>
        <taxon>Fungi</taxon>
        <taxon>Dikarya</taxon>
        <taxon>Ascomycota</taxon>
        <taxon>Pezizomycotina</taxon>
        <taxon>Sordariomycetes</taxon>
        <taxon>Sordariomycetidae</taxon>
        <taxon>Sordariales</taxon>
        <taxon>Sordariaceae</taxon>
        <taxon>Neurospora</taxon>
    </lineage>
</organism>
<dbReference type="Gene3D" id="3.40.50.720">
    <property type="entry name" value="NAD(P)-binding Rossmann-like Domain"/>
    <property type="match status" value="1"/>
</dbReference>
<evidence type="ECO:0000256" key="3">
    <source>
        <dbReference type="RuleBase" id="RU000363"/>
    </source>
</evidence>
<dbReference type="InterPro" id="IPR036291">
    <property type="entry name" value="NAD(P)-bd_dom_sf"/>
</dbReference>
<protein>
    <recommendedName>
        <fullName evidence="6">NAD(P)-binding protein</fullName>
    </recommendedName>
</protein>
<dbReference type="EMBL" id="JAUEPP010000002">
    <property type="protein sequence ID" value="KAK3351120.1"/>
    <property type="molecule type" value="Genomic_DNA"/>
</dbReference>
<dbReference type="InterPro" id="IPR020904">
    <property type="entry name" value="Sc_DH/Rdtase_CS"/>
</dbReference>
<keyword evidence="2" id="KW-0521">NADP</keyword>